<evidence type="ECO:0000256" key="1">
    <source>
        <dbReference type="ARBA" id="ARBA00009505"/>
    </source>
</evidence>
<comment type="caution">
    <text evidence="3">The sequence shown here is derived from an EMBL/GenBank/DDBJ whole genome shotgun (WGS) entry which is preliminary data.</text>
</comment>
<proteinExistence type="inferred from homology"/>
<evidence type="ECO:0000313" key="4">
    <source>
        <dbReference type="Proteomes" id="UP001417504"/>
    </source>
</evidence>
<keyword evidence="2" id="KW-0962">Peroxisome biogenesis</keyword>
<comment type="subcellular location">
    <subcellularLocation>
        <location evidence="2">Peroxisome membrane</location>
    </subcellularLocation>
</comment>
<keyword evidence="4" id="KW-1185">Reference proteome</keyword>
<evidence type="ECO:0000256" key="2">
    <source>
        <dbReference type="RuleBase" id="RU365003"/>
    </source>
</evidence>
<dbReference type="GO" id="GO:0005778">
    <property type="term" value="C:peroxisomal membrane"/>
    <property type="evidence" value="ECO:0007669"/>
    <property type="project" value="UniProtKB-SubCell"/>
</dbReference>
<dbReference type="GO" id="GO:0007031">
    <property type="term" value="P:peroxisome organization"/>
    <property type="evidence" value="ECO:0007669"/>
    <property type="project" value="UniProtKB-KW"/>
</dbReference>
<dbReference type="Pfam" id="PF08610">
    <property type="entry name" value="Pex16"/>
    <property type="match status" value="1"/>
</dbReference>
<protein>
    <recommendedName>
        <fullName evidence="2">Peroxisomal membrane protein PEX16</fullName>
    </recommendedName>
</protein>
<evidence type="ECO:0000313" key="3">
    <source>
        <dbReference type="EMBL" id="KAK9103461.1"/>
    </source>
</evidence>
<dbReference type="AlphaFoldDB" id="A0AAP0F178"/>
<gene>
    <name evidence="3" type="ORF">Sjap_020715</name>
</gene>
<dbReference type="InterPro" id="IPR013919">
    <property type="entry name" value="Pex16"/>
</dbReference>
<reference evidence="3 4" key="1">
    <citation type="submission" date="2024-01" db="EMBL/GenBank/DDBJ databases">
        <title>Genome assemblies of Stephania.</title>
        <authorList>
            <person name="Yang L."/>
        </authorList>
    </citation>
    <scope>NUCLEOTIDE SEQUENCE [LARGE SCALE GENOMIC DNA]</scope>
    <source>
        <strain evidence="3">QJT</strain>
        <tissue evidence="3">Leaf</tissue>
    </source>
</reference>
<dbReference type="Proteomes" id="UP001417504">
    <property type="component" value="Unassembled WGS sequence"/>
</dbReference>
<dbReference type="EMBL" id="JBBNAE010000008">
    <property type="protein sequence ID" value="KAK9103461.1"/>
    <property type="molecule type" value="Genomic_DNA"/>
</dbReference>
<dbReference type="PANTHER" id="PTHR13299">
    <property type="entry name" value="PEROXISOMAL MEMBRANE PROTEIN PEX16"/>
    <property type="match status" value="1"/>
</dbReference>
<accession>A0AAP0F178</accession>
<dbReference type="PANTHER" id="PTHR13299:SF0">
    <property type="entry name" value="PEROXISOMAL MEMBRANE PROTEIN PEX16"/>
    <property type="match status" value="1"/>
</dbReference>
<organism evidence="3 4">
    <name type="scientific">Stephania japonica</name>
    <dbReference type="NCBI Taxonomy" id="461633"/>
    <lineage>
        <taxon>Eukaryota</taxon>
        <taxon>Viridiplantae</taxon>
        <taxon>Streptophyta</taxon>
        <taxon>Embryophyta</taxon>
        <taxon>Tracheophyta</taxon>
        <taxon>Spermatophyta</taxon>
        <taxon>Magnoliopsida</taxon>
        <taxon>Ranunculales</taxon>
        <taxon>Menispermaceae</taxon>
        <taxon>Menispermoideae</taxon>
        <taxon>Cissampelideae</taxon>
        <taxon>Stephania</taxon>
    </lineage>
</organism>
<comment type="similarity">
    <text evidence="1 2">Belongs to the peroxin-16 family.</text>
</comment>
<keyword evidence="2" id="KW-0576">Peroxisome</keyword>
<sequence>METYKRWIRRNKEYVHSMESLANGLTWLLPERFSASEIGPEAVTAILGMITTVNEHIIDQVPVRFAQSSSSFPWSLCVSMIKDAETLIEVVAEHYYGAEKKWNFIAVTEAAKVLVRLALFRDSGYEMLLQGGETPNKKMDPSASNSDQGLRMGLNSGMNSPAGGAQGYYAQDPRNLEGRAISALSRFGESARMVSDPAWLKRIQHHQAMTAKPPTSVVKKPTLYSILSERGLSGGLFLIQEVLHITRPLIYVLLIKKYGARSWKPWVLSLAVDLTGAGILSQILHVRHQGREGHLLSNLEKNEVSRRKLLWALYLMRDPFFSTYTRKRLERTEKLLDPIPVIGFLTVAVEREGLVSAARQRCEGRRKIEGEAETEVEAVSSRMEVAQLKRIVRAGGGGGKKRPCVRGVGEEP</sequence>
<name>A0AAP0F178_9MAGN</name>